<dbReference type="InterPro" id="IPR048524">
    <property type="entry name" value="Lamp2-like_TM"/>
</dbReference>
<evidence type="ECO:0000256" key="12">
    <source>
        <dbReference type="ARBA" id="ARBA00023180"/>
    </source>
</evidence>
<dbReference type="InterPro" id="IPR048528">
    <property type="entry name" value="Lamp2-like_luminal"/>
</dbReference>
<comment type="subcellular location">
    <subcellularLocation>
        <location evidence="4">Cell projection</location>
        <location evidence="4">Dendrite</location>
    </subcellularLocation>
    <subcellularLocation>
        <location evidence="17">Cell projection</location>
        <location evidence="17">Growth cone membrane</location>
        <topology evidence="17">Single-pass type I membrane protein</topology>
    </subcellularLocation>
    <subcellularLocation>
        <location evidence="15">Cytoplasmic vesicle</location>
        <location evidence="15">Secretory vesicle</location>
        <location evidence="15">Synaptic vesicle membrane</location>
        <topology evidence="15">Single-pass type I membrane protein</topology>
    </subcellularLocation>
    <subcellularLocation>
        <location evidence="2">Early endosome membrane</location>
        <topology evidence="2">Single-pass type I membrane protein</topology>
    </subcellularLocation>
    <subcellularLocation>
        <location evidence="1">Endoplasmic reticulum-Golgi intermediate compartment membrane</location>
        <topology evidence="1">Single-pass type I membrane protein</topology>
    </subcellularLocation>
    <subcellularLocation>
        <location evidence="20">Membrane</location>
        <topology evidence="20">Single-pass type I membrane protein</topology>
    </subcellularLocation>
    <subcellularLocation>
        <location evidence="3">Recycling endosome</location>
    </subcellularLocation>
</comment>
<evidence type="ECO:0000256" key="7">
    <source>
        <dbReference type="ARBA" id="ARBA00022729"/>
    </source>
</evidence>
<evidence type="ECO:0000256" key="21">
    <source>
        <dbReference type="SAM" id="MobiDB-lite"/>
    </source>
</evidence>
<keyword evidence="12" id="KW-0325">Glycoprotein</keyword>
<protein>
    <recommendedName>
        <fullName evidence="18">Lysosome-associated membrane glycoprotein 5</fullName>
    </recommendedName>
    <alternativeName>
        <fullName evidence="19">Lysosome-associated membrane protein 5</fullName>
    </alternativeName>
</protein>
<dbReference type="Gene3D" id="2.40.160.110">
    <property type="match status" value="1"/>
</dbReference>
<feature type="domain" description="Lysosome-associated membrane glycoprotein 2-like luminal" evidence="24">
    <location>
        <begin position="83"/>
        <end position="220"/>
    </location>
</feature>
<keyword evidence="7 23" id="KW-0732">Signal</keyword>
<evidence type="ECO:0000313" key="26">
    <source>
        <dbReference type="EMBL" id="KFM69267.1"/>
    </source>
</evidence>
<dbReference type="OrthoDB" id="6232933at2759"/>
<keyword evidence="9 22" id="KW-1133">Transmembrane helix</keyword>
<comment type="similarity">
    <text evidence="5 20">Belongs to the LAMP family.</text>
</comment>
<dbReference type="GO" id="GO:0005765">
    <property type="term" value="C:lysosomal membrane"/>
    <property type="evidence" value="ECO:0007669"/>
    <property type="project" value="TreeGrafter"/>
</dbReference>
<proteinExistence type="inferred from homology"/>
<dbReference type="GO" id="GO:0005886">
    <property type="term" value="C:plasma membrane"/>
    <property type="evidence" value="ECO:0007669"/>
    <property type="project" value="UniProtKB-SubCell"/>
</dbReference>
<dbReference type="OMA" id="NTTCIRA"/>
<dbReference type="Pfam" id="PF01299">
    <property type="entry name" value="Lamp2-like_luminal"/>
    <property type="match status" value="1"/>
</dbReference>
<evidence type="ECO:0000256" key="8">
    <source>
        <dbReference type="ARBA" id="ARBA00022753"/>
    </source>
</evidence>
<dbReference type="PRINTS" id="PR00336">
    <property type="entry name" value="LYSASSOCTDMP"/>
</dbReference>
<reference evidence="26 27" key="1">
    <citation type="submission" date="2013-11" db="EMBL/GenBank/DDBJ databases">
        <title>Genome sequencing of Stegodyphus mimosarum.</title>
        <authorList>
            <person name="Bechsgaard J."/>
        </authorList>
    </citation>
    <scope>NUCLEOTIDE SEQUENCE [LARGE SCALE GENOMIC DNA]</scope>
</reference>
<feature type="compositionally biased region" description="Low complexity" evidence="21">
    <location>
        <begin position="39"/>
        <end position="76"/>
    </location>
</feature>
<dbReference type="PROSITE" id="PS51407">
    <property type="entry name" value="LAMP_3"/>
    <property type="match status" value="1"/>
</dbReference>
<evidence type="ECO:0000256" key="3">
    <source>
        <dbReference type="ARBA" id="ARBA00004172"/>
    </source>
</evidence>
<dbReference type="AlphaFoldDB" id="A0A087TVX8"/>
<dbReference type="STRING" id="407821.A0A087TVX8"/>
<dbReference type="PANTHER" id="PTHR11506:SF35">
    <property type="entry name" value="LYSOSOME-ASSOCIATED MEMBRANE GLYCOPROTEIN 5"/>
    <property type="match status" value="1"/>
</dbReference>
<accession>A0A087TVX8</accession>
<evidence type="ECO:0000256" key="15">
    <source>
        <dbReference type="ARBA" id="ARBA00029428"/>
    </source>
</evidence>
<feature type="region of interest" description="Disordered" evidence="21">
    <location>
        <begin position="34"/>
        <end position="85"/>
    </location>
</feature>
<dbReference type="Pfam" id="PF21222">
    <property type="entry name" value="Lamp2_2nd"/>
    <property type="match status" value="1"/>
</dbReference>
<evidence type="ECO:0000256" key="6">
    <source>
        <dbReference type="ARBA" id="ARBA00022692"/>
    </source>
</evidence>
<feature type="transmembrane region" description="Helical" evidence="22">
    <location>
        <begin position="242"/>
        <end position="265"/>
    </location>
</feature>
<feature type="non-terminal residue" evidence="26">
    <location>
        <position position="277"/>
    </location>
</feature>
<evidence type="ECO:0000256" key="1">
    <source>
        <dbReference type="ARBA" id="ARBA00004151"/>
    </source>
</evidence>
<evidence type="ECO:0000256" key="22">
    <source>
        <dbReference type="SAM" id="Phobius"/>
    </source>
</evidence>
<keyword evidence="13" id="KW-0966">Cell projection</keyword>
<evidence type="ECO:0000256" key="20">
    <source>
        <dbReference type="PROSITE-ProRule" id="PRU00740"/>
    </source>
</evidence>
<evidence type="ECO:0000259" key="25">
    <source>
        <dbReference type="Pfam" id="PF21222"/>
    </source>
</evidence>
<organism evidence="26 27">
    <name type="scientific">Stegodyphus mimosarum</name>
    <name type="common">African social velvet spider</name>
    <dbReference type="NCBI Taxonomy" id="407821"/>
    <lineage>
        <taxon>Eukaryota</taxon>
        <taxon>Metazoa</taxon>
        <taxon>Ecdysozoa</taxon>
        <taxon>Arthropoda</taxon>
        <taxon>Chelicerata</taxon>
        <taxon>Arachnida</taxon>
        <taxon>Araneae</taxon>
        <taxon>Araneomorphae</taxon>
        <taxon>Entelegynae</taxon>
        <taxon>Eresoidea</taxon>
        <taxon>Eresidae</taxon>
        <taxon>Stegodyphus</taxon>
    </lineage>
</organism>
<gene>
    <name evidence="26" type="ORF">X975_23577</name>
</gene>
<keyword evidence="11 20" id="KW-0472">Membrane</keyword>
<dbReference type="GO" id="GO:0031902">
    <property type="term" value="C:late endosome membrane"/>
    <property type="evidence" value="ECO:0007669"/>
    <property type="project" value="TreeGrafter"/>
</dbReference>
<evidence type="ECO:0000256" key="10">
    <source>
        <dbReference type="ARBA" id="ARBA00023018"/>
    </source>
</evidence>
<comment type="caution">
    <text evidence="20">Lacks conserved residue(s) required for the propagation of feature annotation.</text>
</comment>
<evidence type="ECO:0000256" key="18">
    <source>
        <dbReference type="ARBA" id="ARBA00074379"/>
    </source>
</evidence>
<dbReference type="EMBL" id="KK117003">
    <property type="protein sequence ID" value="KFM69267.1"/>
    <property type="molecule type" value="Genomic_DNA"/>
</dbReference>
<evidence type="ECO:0000256" key="19">
    <source>
        <dbReference type="ARBA" id="ARBA00076257"/>
    </source>
</evidence>
<dbReference type="PANTHER" id="PTHR11506">
    <property type="entry name" value="LYSOSOME-ASSOCIATED MEMBRANE GLYCOPROTEIN"/>
    <property type="match status" value="1"/>
</dbReference>
<name>A0A087TVX8_STEMI</name>
<evidence type="ECO:0000256" key="9">
    <source>
        <dbReference type="ARBA" id="ARBA00022989"/>
    </source>
</evidence>
<keyword evidence="14" id="KW-0968">Cytoplasmic vesicle</keyword>
<sequence length="277" mass="30526">MKHLLFIKFLVATVLAVQGSDSYATPEIRTSDIPKDDITTVSPTIAPITSPTPTTQPDTTTPEPPVTTNTPVTTAAPEPPVPEDGSWYIANGNTTCIRANLKIRFKISLMFGQDEYITLSPNASSDRSRCDLSNTTQELVLTDANYIFRMIFREDSDRNAFVQNITLSYTLPQQSDIVYNDSKLFAVKVGNSYLCRSTEDISLTNNVTMQVFHIHIQAFGEQGNADFGSAEECEADDQVSDVIPIAVAFALCALIVVVLIAYLVARQRSRQRGYQSV</sequence>
<keyword evidence="8" id="KW-0967">Endosome</keyword>
<evidence type="ECO:0000256" key="11">
    <source>
        <dbReference type="ARBA" id="ARBA00023136"/>
    </source>
</evidence>
<comment type="function">
    <text evidence="16">Plays a role in short-term synaptic plasticity in a subset of GABAergic neurons in the brain.</text>
</comment>
<evidence type="ECO:0000259" key="24">
    <source>
        <dbReference type="Pfam" id="PF01299"/>
    </source>
</evidence>
<evidence type="ECO:0000256" key="4">
    <source>
        <dbReference type="ARBA" id="ARBA00004279"/>
    </source>
</evidence>
<keyword evidence="10" id="KW-0770">Synapse</keyword>
<evidence type="ECO:0000256" key="2">
    <source>
        <dbReference type="ARBA" id="ARBA00004158"/>
    </source>
</evidence>
<evidence type="ECO:0000256" key="16">
    <source>
        <dbReference type="ARBA" id="ARBA00053950"/>
    </source>
</evidence>
<evidence type="ECO:0000313" key="27">
    <source>
        <dbReference type="Proteomes" id="UP000054359"/>
    </source>
</evidence>
<dbReference type="Proteomes" id="UP000054359">
    <property type="component" value="Unassembled WGS sequence"/>
</dbReference>
<keyword evidence="6 20" id="KW-0812">Transmembrane</keyword>
<dbReference type="GO" id="GO:0072594">
    <property type="term" value="P:establishment of protein localization to organelle"/>
    <property type="evidence" value="ECO:0007669"/>
    <property type="project" value="TreeGrafter"/>
</dbReference>
<evidence type="ECO:0000256" key="5">
    <source>
        <dbReference type="ARBA" id="ARBA00009644"/>
    </source>
</evidence>
<dbReference type="InterPro" id="IPR002000">
    <property type="entry name" value="Lysosome-assoc_membr_glycop"/>
</dbReference>
<evidence type="ECO:0000256" key="14">
    <source>
        <dbReference type="ARBA" id="ARBA00023329"/>
    </source>
</evidence>
<evidence type="ECO:0000256" key="23">
    <source>
        <dbReference type="SAM" id="SignalP"/>
    </source>
</evidence>
<feature type="chain" id="PRO_5001829999" description="Lysosome-associated membrane glycoprotein 5" evidence="23">
    <location>
        <begin position="17"/>
        <end position="277"/>
    </location>
</feature>
<feature type="domain" description="Lysosome-associated membrane glycoprotein 2-like transmembrane" evidence="25">
    <location>
        <begin position="243"/>
        <end position="275"/>
    </location>
</feature>
<evidence type="ECO:0000256" key="17">
    <source>
        <dbReference type="ARBA" id="ARBA00060492"/>
    </source>
</evidence>
<keyword evidence="27" id="KW-1185">Reference proteome</keyword>
<feature type="signal peptide" evidence="23">
    <location>
        <begin position="1"/>
        <end position="16"/>
    </location>
</feature>
<evidence type="ECO:0000256" key="13">
    <source>
        <dbReference type="ARBA" id="ARBA00023273"/>
    </source>
</evidence>